<dbReference type="PANTHER" id="PTHR37180:SF2">
    <property type="entry name" value="PRECURSOR OF CEP14"/>
    <property type="match status" value="1"/>
</dbReference>
<comment type="caution">
    <text evidence="2">The sequence shown here is derived from an EMBL/GenBank/DDBJ whole genome shotgun (WGS) entry which is preliminary data.</text>
</comment>
<keyword evidence="1" id="KW-0732">Signal</keyword>
<name>A0ABD3C5G8_9LAMI</name>
<organism evidence="2 3">
    <name type="scientific">Castilleja foliolosa</name>
    <dbReference type="NCBI Taxonomy" id="1961234"/>
    <lineage>
        <taxon>Eukaryota</taxon>
        <taxon>Viridiplantae</taxon>
        <taxon>Streptophyta</taxon>
        <taxon>Embryophyta</taxon>
        <taxon>Tracheophyta</taxon>
        <taxon>Spermatophyta</taxon>
        <taxon>Magnoliopsida</taxon>
        <taxon>eudicotyledons</taxon>
        <taxon>Gunneridae</taxon>
        <taxon>Pentapetalae</taxon>
        <taxon>asterids</taxon>
        <taxon>lamiids</taxon>
        <taxon>Lamiales</taxon>
        <taxon>Orobanchaceae</taxon>
        <taxon>Pedicularideae</taxon>
        <taxon>Castillejinae</taxon>
        <taxon>Castilleja</taxon>
    </lineage>
</organism>
<evidence type="ECO:0000313" key="3">
    <source>
        <dbReference type="Proteomes" id="UP001632038"/>
    </source>
</evidence>
<dbReference type="AlphaFoldDB" id="A0ABD3C5G8"/>
<dbReference type="PANTHER" id="PTHR37180">
    <property type="entry name" value="PRECURSOR OF CEP14"/>
    <property type="match status" value="1"/>
</dbReference>
<protein>
    <submittedName>
        <fullName evidence="2">Uncharacterized protein</fullName>
    </submittedName>
</protein>
<accession>A0ABD3C5G8</accession>
<gene>
    <name evidence="2" type="ORF">CASFOL_031507</name>
</gene>
<dbReference type="EMBL" id="JAVIJP010000053">
    <property type="protein sequence ID" value="KAL3624839.1"/>
    <property type="molecule type" value="Genomic_DNA"/>
</dbReference>
<dbReference type="InterPro" id="IPR038930">
    <property type="entry name" value="CEP13/CEP14"/>
</dbReference>
<proteinExistence type="predicted"/>
<feature type="chain" id="PRO_5044880863" evidence="1">
    <location>
        <begin position="26"/>
        <end position="93"/>
    </location>
</feature>
<evidence type="ECO:0000256" key="1">
    <source>
        <dbReference type="SAM" id="SignalP"/>
    </source>
</evidence>
<evidence type="ECO:0000313" key="2">
    <source>
        <dbReference type="EMBL" id="KAL3624839.1"/>
    </source>
</evidence>
<keyword evidence="3" id="KW-1185">Reference proteome</keyword>
<dbReference type="Proteomes" id="UP001632038">
    <property type="component" value="Unassembled WGS sequence"/>
</dbReference>
<reference evidence="3" key="1">
    <citation type="journal article" date="2024" name="IScience">
        <title>Strigolactones Initiate the Formation of Haustorium-like Structures in Castilleja.</title>
        <authorList>
            <person name="Buerger M."/>
            <person name="Peterson D."/>
            <person name="Chory J."/>
        </authorList>
    </citation>
    <scope>NUCLEOTIDE SEQUENCE [LARGE SCALE GENOMIC DNA]</scope>
</reference>
<sequence>MARKSLVILILFLIMSSILTSSSHGRKLLMKDNKAPTLFDRLYLAALPKGTVPASAPTKKGHSFTVDEKLVARHLSDINRILHSSVPSPGAGH</sequence>
<feature type="signal peptide" evidence="1">
    <location>
        <begin position="1"/>
        <end position="25"/>
    </location>
</feature>